<comment type="function">
    <text evidence="6">Clathrin is the major protein of the polyhedral coat of coated pits and vesicles.</text>
</comment>
<dbReference type="GO" id="GO:0006886">
    <property type="term" value="P:intracellular protein transport"/>
    <property type="evidence" value="ECO:0007669"/>
    <property type="project" value="InterPro"/>
</dbReference>
<evidence type="ECO:0000313" key="8">
    <source>
        <dbReference type="EMBL" id="CAD2183611.1"/>
    </source>
</evidence>
<comment type="similarity">
    <text evidence="2 6">Belongs to the clathrin light chain family.</text>
</comment>
<evidence type="ECO:0000256" key="1">
    <source>
        <dbReference type="ARBA" id="ARBA00004180"/>
    </source>
</evidence>
<dbReference type="AlphaFoldDB" id="A0A6V7WB66"/>
<dbReference type="Proteomes" id="UP000580250">
    <property type="component" value="Unassembled WGS sequence"/>
</dbReference>
<evidence type="ECO:0000256" key="3">
    <source>
        <dbReference type="ARBA" id="ARBA00023136"/>
    </source>
</evidence>
<dbReference type="InterPro" id="IPR000996">
    <property type="entry name" value="Clathrin_L-chain"/>
</dbReference>
<accession>A0A6V7WB66</accession>
<keyword evidence="3 6" id="KW-0472">Membrane</keyword>
<keyword evidence="4 6" id="KW-0168">Coated pit</keyword>
<dbReference type="GO" id="GO:0030130">
    <property type="term" value="C:clathrin coat of trans-Golgi network vesicle"/>
    <property type="evidence" value="ECO:0007669"/>
    <property type="project" value="InterPro"/>
</dbReference>
<dbReference type="GO" id="GO:0005198">
    <property type="term" value="F:structural molecule activity"/>
    <property type="evidence" value="ECO:0007669"/>
    <property type="project" value="InterPro"/>
</dbReference>
<dbReference type="GO" id="GO:0030132">
    <property type="term" value="C:clathrin coat of coated pit"/>
    <property type="evidence" value="ECO:0007669"/>
    <property type="project" value="InterPro"/>
</dbReference>
<keyword evidence="5 6" id="KW-0968">Cytoplasmic vesicle</keyword>
<comment type="subcellular location">
    <subcellularLocation>
        <location evidence="1 6">Cytoplasmic vesicle membrane</location>
        <topology evidence="1 6">Peripheral membrane protein</topology>
        <orientation evidence="1 6">Cytoplasmic side</orientation>
    </subcellularLocation>
    <subcellularLocation>
        <location evidence="6">Membrane</location>
        <location evidence="6">Coated pit</location>
        <topology evidence="6">Peripheral membrane protein</topology>
        <orientation evidence="6">Cytoplasmic side</orientation>
    </subcellularLocation>
    <text evidence="6">Cytoplasmic face of coated pits and vesicles.</text>
</comment>
<proteinExistence type="inferred from homology"/>
<organism evidence="8 9">
    <name type="scientific">Meloidogyne enterolobii</name>
    <name type="common">Root-knot nematode worm</name>
    <name type="synonym">Meloidogyne mayaguensis</name>
    <dbReference type="NCBI Taxonomy" id="390850"/>
    <lineage>
        <taxon>Eukaryota</taxon>
        <taxon>Metazoa</taxon>
        <taxon>Ecdysozoa</taxon>
        <taxon>Nematoda</taxon>
        <taxon>Chromadorea</taxon>
        <taxon>Rhabditida</taxon>
        <taxon>Tylenchina</taxon>
        <taxon>Tylenchomorpha</taxon>
        <taxon>Tylenchoidea</taxon>
        <taxon>Meloidogynidae</taxon>
        <taxon>Meloidogyninae</taxon>
        <taxon>Meloidogyne</taxon>
    </lineage>
</organism>
<dbReference type="GO" id="GO:0072583">
    <property type="term" value="P:clathrin-dependent endocytosis"/>
    <property type="evidence" value="ECO:0007669"/>
    <property type="project" value="TreeGrafter"/>
</dbReference>
<evidence type="ECO:0000256" key="7">
    <source>
        <dbReference type="SAM" id="MobiDB-lite"/>
    </source>
</evidence>
<reference evidence="8 9" key="1">
    <citation type="submission" date="2020-08" db="EMBL/GenBank/DDBJ databases">
        <authorList>
            <person name="Koutsovoulos G."/>
            <person name="Danchin GJ E."/>
        </authorList>
    </citation>
    <scope>NUCLEOTIDE SEQUENCE [LARGE SCALE GENOMIC DNA]</scope>
</reference>
<dbReference type="OrthoDB" id="5512at2759"/>
<protein>
    <recommendedName>
        <fullName evidence="6">Clathrin light chain</fullName>
    </recommendedName>
</protein>
<evidence type="ECO:0000256" key="2">
    <source>
        <dbReference type="ARBA" id="ARBA00005263"/>
    </source>
</evidence>
<dbReference type="PANTHER" id="PTHR10639">
    <property type="entry name" value="CLATHRIN LIGHT CHAIN"/>
    <property type="match status" value="1"/>
</dbReference>
<evidence type="ECO:0000256" key="6">
    <source>
        <dbReference type="RuleBase" id="RU363137"/>
    </source>
</evidence>
<gene>
    <name evidence="8" type="ORF">MENT_LOCUS35919</name>
</gene>
<comment type="caution">
    <text evidence="8">The sequence shown here is derived from an EMBL/GenBank/DDBJ whole genome shotgun (WGS) entry which is preliminary data.</text>
</comment>
<sequence>MKKQKNQKHDLRRFSNLYLTNKMESNDPVSEFLAREQSVLADLGDDFVVQPELVGSTLENNATENGFPEVQTLTNGTSGFGLTQFNSDVNVASLANDIENYTSTRTYESRSQSTQPEEEPEKIRKWREQQAQMIALKDEEEETKKEELRQQAKKELEQFYAQRKTQLELRKKQNQERQLALTESSTKVDDTIDEAALWERVAKMIEGHNPALGGMSGSNTLPSKLAKSGGGHQNLTLPKDTSRMKQLILMYARGSEQNEKSPSPEMT</sequence>
<evidence type="ECO:0000256" key="5">
    <source>
        <dbReference type="ARBA" id="ARBA00023329"/>
    </source>
</evidence>
<dbReference type="PANTHER" id="PTHR10639:SF7">
    <property type="entry name" value="CLATHRIN LIGHT CHAIN"/>
    <property type="match status" value="1"/>
</dbReference>
<dbReference type="GO" id="GO:0032050">
    <property type="term" value="F:clathrin heavy chain binding"/>
    <property type="evidence" value="ECO:0007669"/>
    <property type="project" value="TreeGrafter"/>
</dbReference>
<evidence type="ECO:0000313" key="9">
    <source>
        <dbReference type="Proteomes" id="UP000580250"/>
    </source>
</evidence>
<feature type="region of interest" description="Disordered" evidence="7">
    <location>
        <begin position="213"/>
        <end position="245"/>
    </location>
</feature>
<dbReference type="EMBL" id="CAJEWN010000474">
    <property type="protein sequence ID" value="CAD2183611.1"/>
    <property type="molecule type" value="Genomic_DNA"/>
</dbReference>
<name>A0A6V7WB66_MELEN</name>
<dbReference type="Pfam" id="PF01086">
    <property type="entry name" value="Clathrin_lg_ch"/>
    <property type="match status" value="1"/>
</dbReference>
<evidence type="ECO:0000256" key="4">
    <source>
        <dbReference type="ARBA" id="ARBA00023176"/>
    </source>
</evidence>